<keyword evidence="4" id="KW-1185">Reference proteome</keyword>
<organism evidence="2 3">
    <name type="scientific">Rhizobium azibense</name>
    <dbReference type="NCBI Taxonomy" id="1136135"/>
    <lineage>
        <taxon>Bacteria</taxon>
        <taxon>Pseudomonadati</taxon>
        <taxon>Pseudomonadota</taxon>
        <taxon>Alphaproteobacteria</taxon>
        <taxon>Hyphomicrobiales</taxon>
        <taxon>Rhizobiaceae</taxon>
        <taxon>Rhizobium/Agrobacterium group</taxon>
        <taxon>Rhizobium</taxon>
    </lineage>
</organism>
<reference evidence="3 4" key="1">
    <citation type="submission" date="2019-03" db="EMBL/GenBank/DDBJ databases">
        <title>Genomic Encyclopedia of Type Strains, Phase IV (KMG-V): Genome sequencing to study the core and pangenomes of soil and plant-associated prokaryotes.</title>
        <authorList>
            <person name="Whitman W."/>
        </authorList>
    </citation>
    <scope>NUCLEOTIDE SEQUENCE [LARGE SCALE GENOMIC DNA]</scope>
    <source>
        <strain evidence="1 4">Gr42</strain>
        <strain evidence="2 3">IE4868</strain>
    </source>
</reference>
<sequence>MAPVFYLVHDLYDPAWRKPPRKTSGHFPIISSFAIQD</sequence>
<protein>
    <submittedName>
        <fullName evidence="2">Uncharacterized protein</fullName>
    </submittedName>
</protein>
<name>A0A4R3RTE7_9HYPH</name>
<comment type="caution">
    <text evidence="2">The sequence shown here is derived from an EMBL/GenBank/DDBJ whole genome shotgun (WGS) entry which is preliminary data.</text>
</comment>
<proteinExistence type="predicted"/>
<accession>A0A4R3RTE7</accession>
<evidence type="ECO:0000313" key="1">
    <source>
        <dbReference type="EMBL" id="TCU24585.1"/>
    </source>
</evidence>
<gene>
    <name evidence="2" type="ORF">EV129_103179</name>
    <name evidence="1" type="ORF">EV130_106177</name>
</gene>
<dbReference type="EMBL" id="SMBJ01000006">
    <property type="protein sequence ID" value="TCU24585.1"/>
    <property type="molecule type" value="Genomic_DNA"/>
</dbReference>
<dbReference type="AlphaFoldDB" id="A0A4R3RTE7"/>
<dbReference type="Proteomes" id="UP000295547">
    <property type="component" value="Unassembled WGS sequence"/>
</dbReference>
<evidence type="ECO:0000313" key="2">
    <source>
        <dbReference type="EMBL" id="TCU39333.1"/>
    </source>
</evidence>
<dbReference type="EMBL" id="SMBK01000003">
    <property type="protein sequence ID" value="TCU39333.1"/>
    <property type="molecule type" value="Genomic_DNA"/>
</dbReference>
<evidence type="ECO:0000313" key="3">
    <source>
        <dbReference type="Proteomes" id="UP000295507"/>
    </source>
</evidence>
<dbReference type="Proteomes" id="UP000295507">
    <property type="component" value="Unassembled WGS sequence"/>
</dbReference>
<evidence type="ECO:0000313" key="4">
    <source>
        <dbReference type="Proteomes" id="UP000295547"/>
    </source>
</evidence>